<evidence type="ECO:0000313" key="4">
    <source>
        <dbReference type="Proteomes" id="UP000594263"/>
    </source>
</evidence>
<accession>A0A7N0TT16</accession>
<reference evidence="3" key="1">
    <citation type="submission" date="2021-01" db="UniProtKB">
        <authorList>
            <consortium name="EnsemblPlants"/>
        </authorList>
    </citation>
    <scope>IDENTIFICATION</scope>
</reference>
<feature type="region of interest" description="Disordered" evidence="1">
    <location>
        <begin position="39"/>
        <end position="61"/>
    </location>
</feature>
<dbReference type="Gene3D" id="1.20.1280.50">
    <property type="match status" value="1"/>
</dbReference>
<name>A0A7N0TT16_KALFE</name>
<dbReference type="EnsemblPlants" id="Kaladp0045s0125.1.v1.1">
    <property type="protein sequence ID" value="Kaladp0045s0125.1.v1.1"/>
    <property type="gene ID" value="Kaladp0045s0125.v1.1"/>
</dbReference>
<dbReference type="Pfam" id="PF12937">
    <property type="entry name" value="F-box-like"/>
    <property type="match status" value="1"/>
</dbReference>
<dbReference type="PANTHER" id="PTHR48218:SF3">
    <property type="entry name" value="OS07G0170800 PROTEIN"/>
    <property type="match status" value="1"/>
</dbReference>
<protein>
    <recommendedName>
        <fullName evidence="2">F-box domain-containing protein</fullName>
    </recommendedName>
</protein>
<dbReference type="AlphaFoldDB" id="A0A7N0TT16"/>
<feature type="domain" description="F-box" evidence="2">
    <location>
        <begin position="70"/>
        <end position="108"/>
    </location>
</feature>
<proteinExistence type="predicted"/>
<evidence type="ECO:0000256" key="1">
    <source>
        <dbReference type="SAM" id="MobiDB-lite"/>
    </source>
</evidence>
<organism evidence="3 4">
    <name type="scientific">Kalanchoe fedtschenkoi</name>
    <name type="common">Lavender scallops</name>
    <name type="synonym">South American air plant</name>
    <dbReference type="NCBI Taxonomy" id="63787"/>
    <lineage>
        <taxon>Eukaryota</taxon>
        <taxon>Viridiplantae</taxon>
        <taxon>Streptophyta</taxon>
        <taxon>Embryophyta</taxon>
        <taxon>Tracheophyta</taxon>
        <taxon>Spermatophyta</taxon>
        <taxon>Magnoliopsida</taxon>
        <taxon>eudicotyledons</taxon>
        <taxon>Gunneridae</taxon>
        <taxon>Pentapetalae</taxon>
        <taxon>Saxifragales</taxon>
        <taxon>Crassulaceae</taxon>
        <taxon>Kalanchoe</taxon>
    </lineage>
</organism>
<dbReference type="InterPro" id="IPR001810">
    <property type="entry name" value="F-box_dom"/>
</dbReference>
<keyword evidence="4" id="KW-1185">Reference proteome</keyword>
<dbReference type="InterPro" id="IPR036047">
    <property type="entry name" value="F-box-like_dom_sf"/>
</dbReference>
<dbReference type="Proteomes" id="UP000594263">
    <property type="component" value="Unplaced"/>
</dbReference>
<dbReference type="PANTHER" id="PTHR48218">
    <property type="entry name" value="F-BOX DOMAIN CONTAINING PROTEIN"/>
    <property type="match status" value="1"/>
</dbReference>
<evidence type="ECO:0000259" key="2">
    <source>
        <dbReference type="Pfam" id="PF12937"/>
    </source>
</evidence>
<dbReference type="SUPFAM" id="SSF81383">
    <property type="entry name" value="F-box domain"/>
    <property type="match status" value="1"/>
</dbReference>
<evidence type="ECO:0000313" key="3">
    <source>
        <dbReference type="EnsemblPlants" id="Kaladp0045s0125.1.v1.1"/>
    </source>
</evidence>
<dbReference type="Gramene" id="Kaladp0045s0125.1.v1.1">
    <property type="protein sequence ID" value="Kaladp0045s0125.1.v1.1"/>
    <property type="gene ID" value="Kaladp0045s0125.v1.1"/>
</dbReference>
<sequence>MVTTATRVGPSPHFLAGLGSCSFSNSSLCGMRKPAAQGKMIGMKRKRERDSWDEDGEGSQQDPLEVFGSDIMMMILSHLDARSVALSLLVSRAWHGVASSDRLWTSKCEELWHGKAHIPRMSQMRGLSKLAAYSISVMDGKRARITRDDLCDHAWYFHFNKAVPEYWLNLDPSWKGTGPPMRRYFHPDGSQTADQDDKVWGGHESCYSVVTGIVGESKIRSHYVRINRWPSMVVARKDDWSWAMSNHLYSYSSIPDADKEGGTGPY</sequence>
<dbReference type="PROSITE" id="PS51257">
    <property type="entry name" value="PROKAR_LIPOPROTEIN"/>
    <property type="match status" value="1"/>
</dbReference>
<dbReference type="OMA" id="WEMSNHL"/>